<dbReference type="KEGG" id="sfk:KY5_1098c"/>
<dbReference type="EMBL" id="CP022685">
    <property type="protein sequence ID" value="ATL26116.1"/>
    <property type="molecule type" value="Genomic_DNA"/>
</dbReference>
<evidence type="ECO:0000313" key="2">
    <source>
        <dbReference type="Proteomes" id="UP000221011"/>
    </source>
</evidence>
<keyword evidence="2" id="KW-1185">Reference proteome</keyword>
<proteinExistence type="predicted"/>
<name>A0A291Q3P4_9ACTN</name>
<accession>A0A291Q3P4</accession>
<dbReference type="Gene3D" id="3.30.429.10">
    <property type="entry name" value="Macrophage Migration Inhibitory Factor"/>
    <property type="match status" value="1"/>
</dbReference>
<organism evidence="1 2">
    <name type="scientific">Streptomyces formicae</name>
    <dbReference type="NCBI Taxonomy" id="1616117"/>
    <lineage>
        <taxon>Bacteria</taxon>
        <taxon>Bacillati</taxon>
        <taxon>Actinomycetota</taxon>
        <taxon>Actinomycetes</taxon>
        <taxon>Kitasatosporales</taxon>
        <taxon>Streptomycetaceae</taxon>
        <taxon>Streptomyces</taxon>
    </lineage>
</organism>
<dbReference type="Proteomes" id="UP000221011">
    <property type="component" value="Chromosome"/>
</dbReference>
<dbReference type="AlphaFoldDB" id="A0A291Q3P4"/>
<protein>
    <submittedName>
        <fullName evidence="1">Uncharacterized protein</fullName>
    </submittedName>
</protein>
<evidence type="ECO:0000313" key="1">
    <source>
        <dbReference type="EMBL" id="ATL26116.1"/>
    </source>
</evidence>
<gene>
    <name evidence="1" type="ORF">KY5_1098c</name>
</gene>
<reference evidence="1 2" key="1">
    <citation type="submission" date="2017-08" db="EMBL/GenBank/DDBJ databases">
        <title>Complete Genome Sequence of Streptomyces formicae KY5, the formicamycin producer.</title>
        <authorList>
            <person name="Holmes N.A."/>
            <person name="Devine R."/>
            <person name="Qin Z."/>
            <person name="Seipke R.F."/>
            <person name="Wilkinson B."/>
            <person name="Hutchings M.I."/>
        </authorList>
    </citation>
    <scope>NUCLEOTIDE SEQUENCE [LARGE SCALE GENOMIC DNA]</scope>
    <source>
        <strain evidence="1 2">KY5</strain>
    </source>
</reference>
<dbReference type="InterPro" id="IPR014347">
    <property type="entry name" value="Tautomerase/MIF_sf"/>
</dbReference>
<dbReference type="RefSeq" id="WP_098241143.1">
    <property type="nucleotide sequence ID" value="NZ_CP022685.1"/>
</dbReference>
<sequence length="126" mass="12972">MPHLTAHLAEDRLAGNEPALIAALTDAVVSVYGEWARDLVSVRLAGVPAGRFAQGGKAVDTNVSVVLGVRAGVFDRPDAARITARLGAALTDAITRVVGDDLRAGTMVELVASPQERTFVGGALAV</sequence>